<dbReference type="EMBL" id="AK221301">
    <property type="protein sequence ID" value="BAD94045.1"/>
    <property type="molecule type" value="mRNA"/>
</dbReference>
<sequence>MFRWWRGRDGGESSGSFCAAFKAAHVVKNGDALVEC</sequence>
<dbReference type="AlphaFoldDB" id="Q56YM1"/>
<evidence type="ECO:0000313" key="1">
    <source>
        <dbReference type="EMBL" id="BAD94045.1"/>
    </source>
</evidence>
<name>Q56YM1_ARATH</name>
<reference evidence="1" key="1">
    <citation type="submission" date="2005-03" db="EMBL/GenBank/DDBJ databases">
        <title>Large-scale analysis of RIKEN Arabidopsis full-length (RAFL) cDNAs.</title>
        <authorList>
            <person name="Totoki Y."/>
            <person name="Seki M."/>
            <person name="Ishida J."/>
            <person name="Nakajima M."/>
            <person name="Enju A."/>
            <person name="Kamiya A."/>
            <person name="Narusaka M."/>
            <person name="Shin-i T."/>
            <person name="Nakagawa M."/>
            <person name="Sakamoto N."/>
            <person name="Oishi K."/>
            <person name="Kohara Y."/>
            <person name="Kobayashi M."/>
            <person name="Toyoda A."/>
            <person name="Sakaki Y."/>
            <person name="Sakurai T."/>
            <person name="Iida K."/>
            <person name="Akiyama K."/>
            <person name="Satou M."/>
            <person name="Toyoda T."/>
            <person name="Konagaya A."/>
            <person name="Carninci P."/>
            <person name="Kawai J."/>
            <person name="Hayashizaki Y."/>
            <person name="Shinozaki K."/>
        </authorList>
    </citation>
    <scope>NUCLEOTIDE SEQUENCE</scope>
</reference>
<proteinExistence type="evidence at transcript level"/>
<protein>
    <submittedName>
        <fullName evidence="1">Uncharacterized protein</fullName>
    </submittedName>
</protein>
<accession>Q56YM1</accession>
<organism evidence="1">
    <name type="scientific">Arabidopsis thaliana</name>
    <name type="common">Mouse-ear cress</name>
    <dbReference type="NCBI Taxonomy" id="3702"/>
    <lineage>
        <taxon>Eukaryota</taxon>
        <taxon>Viridiplantae</taxon>
        <taxon>Streptophyta</taxon>
        <taxon>Embryophyta</taxon>
        <taxon>Tracheophyta</taxon>
        <taxon>Spermatophyta</taxon>
        <taxon>Magnoliopsida</taxon>
        <taxon>eudicotyledons</taxon>
        <taxon>Gunneridae</taxon>
        <taxon>Pentapetalae</taxon>
        <taxon>rosids</taxon>
        <taxon>malvids</taxon>
        <taxon>Brassicales</taxon>
        <taxon>Brassicaceae</taxon>
        <taxon>Camelineae</taxon>
        <taxon>Arabidopsis</taxon>
    </lineage>
</organism>